<dbReference type="Gene3D" id="3.40.50.720">
    <property type="entry name" value="NAD(P)-binding Rossmann-like Domain"/>
    <property type="match status" value="1"/>
</dbReference>
<proteinExistence type="predicted"/>
<feature type="region of interest" description="Disordered" evidence="1">
    <location>
        <begin position="61"/>
        <end position="103"/>
    </location>
</feature>
<evidence type="ECO:0000256" key="1">
    <source>
        <dbReference type="SAM" id="MobiDB-lite"/>
    </source>
</evidence>
<gene>
    <name evidence="2" type="ORF">C6P46_001826</name>
</gene>
<feature type="compositionally biased region" description="Basic and acidic residues" evidence="1">
    <location>
        <begin position="72"/>
        <end position="91"/>
    </location>
</feature>
<evidence type="ECO:0000313" key="3">
    <source>
        <dbReference type="Proteomes" id="UP000777482"/>
    </source>
</evidence>
<keyword evidence="3" id="KW-1185">Reference proteome</keyword>
<evidence type="ECO:0000313" key="2">
    <source>
        <dbReference type="EMBL" id="KAG0654268.1"/>
    </source>
</evidence>
<reference evidence="2 3" key="1">
    <citation type="submission" date="2020-11" db="EMBL/GenBank/DDBJ databases">
        <title>Kefir isolates.</title>
        <authorList>
            <person name="Marcisauskas S."/>
            <person name="Kim Y."/>
            <person name="Blasche S."/>
        </authorList>
    </citation>
    <scope>NUCLEOTIDE SEQUENCE [LARGE SCALE GENOMIC DNA]</scope>
    <source>
        <strain evidence="2 3">KR</strain>
    </source>
</reference>
<accession>A0A9P6VSG8</accession>
<dbReference type="Proteomes" id="UP000777482">
    <property type="component" value="Unassembled WGS sequence"/>
</dbReference>
<comment type="caution">
    <text evidence="2">The sequence shown here is derived from an EMBL/GenBank/DDBJ whole genome shotgun (WGS) entry which is preliminary data.</text>
</comment>
<organism evidence="2 3">
    <name type="scientific">Rhodotorula mucilaginosa</name>
    <name type="common">Yeast</name>
    <name type="synonym">Rhodotorula rubra</name>
    <dbReference type="NCBI Taxonomy" id="5537"/>
    <lineage>
        <taxon>Eukaryota</taxon>
        <taxon>Fungi</taxon>
        <taxon>Dikarya</taxon>
        <taxon>Basidiomycota</taxon>
        <taxon>Pucciniomycotina</taxon>
        <taxon>Microbotryomycetes</taxon>
        <taxon>Sporidiobolales</taxon>
        <taxon>Sporidiobolaceae</taxon>
        <taxon>Rhodotorula</taxon>
    </lineage>
</organism>
<sequence length="103" mass="11481">MKKLVQQYIPPGSKILVHATHPAYGETVGNLIQAAVRPIMRSPDQGALCILWAAVSPEARDNKYSNGTYFDDPAHEGGETKEASDQEASRERWKKLLSHDRVH</sequence>
<dbReference type="EMBL" id="PUHQ01000155">
    <property type="protein sequence ID" value="KAG0654268.1"/>
    <property type="molecule type" value="Genomic_DNA"/>
</dbReference>
<dbReference type="AlphaFoldDB" id="A0A9P6VSG8"/>
<name>A0A9P6VSG8_RHOMI</name>
<dbReference type="OrthoDB" id="191139at2759"/>
<protein>
    <submittedName>
        <fullName evidence="2">Uncharacterized protein</fullName>
    </submittedName>
</protein>